<organism evidence="4">
    <name type="scientific">Musca domestica</name>
    <name type="common">House fly</name>
    <dbReference type="NCBI Taxonomy" id="7370"/>
    <lineage>
        <taxon>Eukaryota</taxon>
        <taxon>Metazoa</taxon>
        <taxon>Ecdysozoa</taxon>
        <taxon>Arthropoda</taxon>
        <taxon>Hexapoda</taxon>
        <taxon>Insecta</taxon>
        <taxon>Pterygota</taxon>
        <taxon>Neoptera</taxon>
        <taxon>Endopterygota</taxon>
        <taxon>Diptera</taxon>
        <taxon>Brachycera</taxon>
        <taxon>Muscomorpha</taxon>
        <taxon>Muscoidea</taxon>
        <taxon>Muscidae</taxon>
        <taxon>Musca</taxon>
    </lineage>
</organism>
<dbReference type="KEGG" id="mde:101891305"/>
<evidence type="ECO:0000313" key="4">
    <source>
        <dbReference type="EnsemblMetazoa" id="MDOA007023-PB"/>
    </source>
</evidence>
<dbReference type="AlphaFoldDB" id="A0A1I8MP59"/>
<feature type="region of interest" description="Disordered" evidence="3">
    <location>
        <begin position="94"/>
        <end position="182"/>
    </location>
</feature>
<dbReference type="GO" id="GO:0003723">
    <property type="term" value="F:RNA binding"/>
    <property type="evidence" value="ECO:0007669"/>
    <property type="project" value="TreeGrafter"/>
</dbReference>
<accession>A0A1I8MP59</accession>
<dbReference type="GO" id="GO:0030576">
    <property type="term" value="P:Cajal body organization"/>
    <property type="evidence" value="ECO:0007669"/>
    <property type="project" value="TreeGrafter"/>
</dbReference>
<reference evidence="4" key="1">
    <citation type="submission" date="2020-05" db="UniProtKB">
        <authorList>
            <consortium name="EnsemblMetazoa"/>
        </authorList>
    </citation>
    <scope>IDENTIFICATION</scope>
    <source>
        <strain evidence="4">Aabys</strain>
    </source>
</reference>
<dbReference type="VEuPathDB" id="VectorBase:MDOMA2_020232"/>
<dbReference type="Gene3D" id="2.130.10.10">
    <property type="entry name" value="YVTN repeat-like/Quinoprotein amine dehydrogenase"/>
    <property type="match status" value="1"/>
</dbReference>
<feature type="compositionally biased region" description="Polar residues" evidence="3">
    <location>
        <begin position="128"/>
        <end position="141"/>
    </location>
</feature>
<protein>
    <recommendedName>
        <fullName evidence="2">WD repeat-containing protein 79</fullName>
    </recommendedName>
</protein>
<feature type="compositionally biased region" description="Acidic residues" evidence="3">
    <location>
        <begin position="117"/>
        <end position="126"/>
    </location>
</feature>
<dbReference type="SUPFAM" id="SSF50978">
    <property type="entry name" value="WD40 repeat-like"/>
    <property type="match status" value="1"/>
</dbReference>
<feature type="region of interest" description="Disordered" evidence="3">
    <location>
        <begin position="1"/>
        <end position="22"/>
    </location>
</feature>
<dbReference type="RefSeq" id="XP_011294417.2">
    <property type="nucleotide sequence ID" value="XM_011296115.3"/>
</dbReference>
<name>A0A1I8MP59_MUSDO</name>
<proteinExistence type="inferred from homology"/>
<evidence type="ECO:0000256" key="2">
    <source>
        <dbReference type="ARBA" id="ARBA00041558"/>
    </source>
</evidence>
<dbReference type="eggNOG" id="KOG2919">
    <property type="taxonomic scope" value="Eukaryota"/>
</dbReference>
<dbReference type="Pfam" id="PF00400">
    <property type="entry name" value="WD40"/>
    <property type="match status" value="2"/>
</dbReference>
<dbReference type="SMART" id="SM00320">
    <property type="entry name" value="WD40"/>
    <property type="match status" value="5"/>
</dbReference>
<dbReference type="STRING" id="7370.A0A1I8MP59"/>
<comment type="similarity">
    <text evidence="1">Belongs to the TCAB1 family.</text>
</comment>
<feature type="compositionally biased region" description="Acidic residues" evidence="3">
    <location>
        <begin position="146"/>
        <end position="177"/>
    </location>
</feature>
<sequence length="621" mass="70239">MDDSSQLIVAEQSSLSMSMEEESSILNNNGKFSQLELSLPIVDETVTEENNTSSVGGIKLSITMDEDEKNMLSKQKGRNIRSDTLLENICYGTSKDKSNTKQTADPKVQSKSMADDITMEEGEEDGSITRTITETVNATEKSQLEELNDTEEKEDEEDDSVIPVDEDDDEEGEDCEESTLQNSNLEASNATVANKMFQHLQPQEKSIAKEASVDLEESMETENVEQSVDIPQDSYIETEDSSQLLPDENGFFKYPLVELGRRLWPSTEQKQCYTKGCLWSPDGTCLLVPVHMDGMHVLELPTDLYTTQELNAKRELSPLNTAVHVKEGGMVYDCCWYPFMASTDPATCCWLATRQHEPIHMWDAFTGELRCSYRGYDDVDEVESAIAVAFSNDGQKIVGGYKKNIKIFDTNVPGRDYTSVPVKQTVSCFAFNQENDNCVTTGSWNSHIYHYDLRAPKLGPLFVLGGHTGGVTWLKYSSYNTDNWYLFSGARKDNKILQWDMRNYQEPVKSYERTVKTNQRIYFDLSPLEKWLISGDTEGCLRIWDMDDREELMEIPLHFDCCNGVSFHPTLPIISTSSGQYHFTDTNLESDKIEENSAGQKIVDYENSVVFLWFGTSSNVD</sequence>
<gene>
    <name evidence="4" type="primary">101891305</name>
</gene>
<dbReference type="GO" id="GO:0015030">
    <property type="term" value="C:Cajal body"/>
    <property type="evidence" value="ECO:0007669"/>
    <property type="project" value="TreeGrafter"/>
</dbReference>
<dbReference type="InterPro" id="IPR001680">
    <property type="entry name" value="WD40_rpt"/>
</dbReference>
<dbReference type="InterPro" id="IPR015943">
    <property type="entry name" value="WD40/YVTN_repeat-like_dom_sf"/>
</dbReference>
<dbReference type="EnsemblMetazoa" id="MDOA007023-RB">
    <property type="protein sequence ID" value="MDOA007023-PB"/>
    <property type="gene ID" value="MDOA007023"/>
</dbReference>
<dbReference type="PANTHER" id="PTHR13211">
    <property type="entry name" value="TELOMERASE CAJAL BODY PROTEIN 1"/>
    <property type="match status" value="1"/>
</dbReference>
<dbReference type="PANTHER" id="PTHR13211:SF0">
    <property type="entry name" value="TELOMERASE CAJAL BODY PROTEIN 1"/>
    <property type="match status" value="1"/>
</dbReference>
<dbReference type="OrthoDB" id="239865at2759"/>
<dbReference type="InterPro" id="IPR051150">
    <property type="entry name" value="SWT21/TCAB1_mRNA_Telomere"/>
</dbReference>
<dbReference type="InterPro" id="IPR036322">
    <property type="entry name" value="WD40_repeat_dom_sf"/>
</dbReference>
<dbReference type="VEuPathDB" id="VectorBase:MDOA007023"/>
<evidence type="ECO:0000256" key="1">
    <source>
        <dbReference type="ARBA" id="ARBA00038279"/>
    </source>
</evidence>
<evidence type="ECO:0000256" key="3">
    <source>
        <dbReference type="SAM" id="MobiDB-lite"/>
    </source>
</evidence>